<dbReference type="InterPro" id="IPR058240">
    <property type="entry name" value="rSAM_sf"/>
</dbReference>
<evidence type="ECO:0000313" key="8">
    <source>
        <dbReference type="EMBL" id="KGM87227.1"/>
    </source>
</evidence>
<dbReference type="PANTHER" id="PTHR11228:SF7">
    <property type="entry name" value="PQQA PEPTIDE CYCLASE"/>
    <property type="match status" value="1"/>
</dbReference>
<evidence type="ECO:0000256" key="6">
    <source>
        <dbReference type="SAM" id="MobiDB-lite"/>
    </source>
</evidence>
<accession>A0A0A0HHF1</accession>
<dbReference type="SUPFAM" id="SSF102114">
    <property type="entry name" value="Radical SAM enzymes"/>
    <property type="match status" value="1"/>
</dbReference>
<keyword evidence="3" id="KW-0479">Metal-binding</keyword>
<dbReference type="SFLD" id="SFLDS00029">
    <property type="entry name" value="Radical_SAM"/>
    <property type="match status" value="1"/>
</dbReference>
<dbReference type="Gene3D" id="3.20.20.70">
    <property type="entry name" value="Aldolase class I"/>
    <property type="match status" value="1"/>
</dbReference>
<dbReference type="GO" id="GO:0046872">
    <property type="term" value="F:metal ion binding"/>
    <property type="evidence" value="ECO:0007669"/>
    <property type="project" value="UniProtKB-KW"/>
</dbReference>
<dbReference type="InterPro" id="IPR013785">
    <property type="entry name" value="Aldolase_TIM"/>
</dbReference>
<name>A0A0A0HHF1_9RHOB</name>
<dbReference type="Proteomes" id="UP000030021">
    <property type="component" value="Unassembled WGS sequence"/>
</dbReference>
<evidence type="ECO:0000256" key="4">
    <source>
        <dbReference type="ARBA" id="ARBA00023004"/>
    </source>
</evidence>
<feature type="region of interest" description="Disordered" evidence="6">
    <location>
        <begin position="1"/>
        <end position="27"/>
    </location>
</feature>
<comment type="cofactor">
    <cofactor evidence="1">
        <name>[4Fe-4S] cluster</name>
        <dbReference type="ChEBI" id="CHEBI:49883"/>
    </cofactor>
</comment>
<dbReference type="Pfam" id="PF04055">
    <property type="entry name" value="Radical_SAM"/>
    <property type="match status" value="1"/>
</dbReference>
<sequence length="317" mass="34865">MKDTVTGPANQGKFQDPARTAKGEARASVPLSHPETLWFNTGTLCNIECRNCYILSSPSNDALVYITESEVRDYLDQVRERGWPLREIAFTGGEPFMNPEMIGMARAALEAGFEVLILTNAMRPMMRKTIREGLLDLVKVWGGKLSLRISVDHWSEALHDVERGAGAFAKTLEGMCWLRDHGIRMTVAGRTVWGESEAASRAGYAAFYAEHGFEIDAHDPGATVLFPEMDEGAEVPEITTACWDILGKRPEDIMCASSRMVVKRRGAARPAVVACTLLPYAPEFELGETLAEAERDVALNHPHCTKFCVLGGASCSR</sequence>
<keyword evidence="2" id="KW-0949">S-adenosyl-L-methionine</keyword>
<dbReference type="RefSeq" id="WP_037269624.1">
    <property type="nucleotide sequence ID" value="NZ_KN293975.1"/>
</dbReference>
<dbReference type="PANTHER" id="PTHR11228">
    <property type="entry name" value="RADICAL SAM DOMAIN PROTEIN"/>
    <property type="match status" value="1"/>
</dbReference>
<evidence type="ECO:0000313" key="9">
    <source>
        <dbReference type="Proteomes" id="UP000030021"/>
    </source>
</evidence>
<dbReference type="InterPro" id="IPR007197">
    <property type="entry name" value="rSAM"/>
</dbReference>
<evidence type="ECO:0000256" key="2">
    <source>
        <dbReference type="ARBA" id="ARBA00022691"/>
    </source>
</evidence>
<dbReference type="InterPro" id="IPR050377">
    <property type="entry name" value="Radical_SAM_PqqE_MftC-like"/>
</dbReference>
<keyword evidence="4" id="KW-0408">Iron</keyword>
<dbReference type="EMBL" id="AONH01000016">
    <property type="protein sequence ID" value="KGM87227.1"/>
    <property type="molecule type" value="Genomic_DNA"/>
</dbReference>
<protein>
    <submittedName>
        <fullName evidence="8">Radical SAM superfamily</fullName>
    </submittedName>
</protein>
<proteinExistence type="predicted"/>
<feature type="domain" description="Radical SAM core" evidence="7">
    <location>
        <begin position="40"/>
        <end position="185"/>
    </location>
</feature>
<dbReference type="SFLD" id="SFLDG01067">
    <property type="entry name" value="SPASM/twitch_domain_containing"/>
    <property type="match status" value="1"/>
</dbReference>
<dbReference type="GO" id="GO:0051536">
    <property type="term" value="F:iron-sulfur cluster binding"/>
    <property type="evidence" value="ECO:0007669"/>
    <property type="project" value="UniProtKB-KW"/>
</dbReference>
<evidence type="ECO:0000256" key="5">
    <source>
        <dbReference type="ARBA" id="ARBA00023014"/>
    </source>
</evidence>
<dbReference type="PATRIC" id="fig|1288298.3.peg.3543"/>
<dbReference type="OrthoDB" id="9810775at2"/>
<evidence type="ECO:0000256" key="1">
    <source>
        <dbReference type="ARBA" id="ARBA00001966"/>
    </source>
</evidence>
<evidence type="ECO:0000259" key="7">
    <source>
        <dbReference type="Pfam" id="PF04055"/>
    </source>
</evidence>
<gene>
    <name evidence="8" type="ORF">rosmuc_03531</name>
</gene>
<dbReference type="HOGENOM" id="CLU_882429_0_0_5"/>
<dbReference type="AlphaFoldDB" id="A0A0A0HHF1"/>
<reference evidence="8 9" key="1">
    <citation type="submission" date="2013-01" db="EMBL/GenBank/DDBJ databases">
        <authorList>
            <person name="Fiebig A."/>
            <person name="Goeker M."/>
            <person name="Klenk H.-P.P."/>
        </authorList>
    </citation>
    <scope>NUCLEOTIDE SEQUENCE [LARGE SCALE GENOMIC DNA]</scope>
    <source>
        <strain evidence="8 9">DSM 17069</strain>
    </source>
</reference>
<organism evidence="8 9">
    <name type="scientific">Roseovarius mucosus DSM 17069</name>
    <dbReference type="NCBI Taxonomy" id="1288298"/>
    <lineage>
        <taxon>Bacteria</taxon>
        <taxon>Pseudomonadati</taxon>
        <taxon>Pseudomonadota</taxon>
        <taxon>Alphaproteobacteria</taxon>
        <taxon>Rhodobacterales</taxon>
        <taxon>Roseobacteraceae</taxon>
        <taxon>Roseovarius</taxon>
    </lineage>
</organism>
<dbReference type="CDD" id="cd01335">
    <property type="entry name" value="Radical_SAM"/>
    <property type="match status" value="1"/>
</dbReference>
<evidence type="ECO:0000256" key="3">
    <source>
        <dbReference type="ARBA" id="ARBA00022723"/>
    </source>
</evidence>
<dbReference type="STRING" id="215743.ROSMUCSMR3_00576"/>
<comment type="caution">
    <text evidence="8">The sequence shown here is derived from an EMBL/GenBank/DDBJ whole genome shotgun (WGS) entry which is preliminary data.</text>
</comment>
<dbReference type="GO" id="GO:0003824">
    <property type="term" value="F:catalytic activity"/>
    <property type="evidence" value="ECO:0007669"/>
    <property type="project" value="InterPro"/>
</dbReference>
<keyword evidence="5" id="KW-0411">Iron-sulfur</keyword>
<dbReference type="eggNOG" id="COG0535">
    <property type="taxonomic scope" value="Bacteria"/>
</dbReference>